<dbReference type="RefSeq" id="XP_033454653.1">
    <property type="nucleotide sequence ID" value="XM_033597660.1"/>
</dbReference>
<reference evidence="1" key="1">
    <citation type="journal article" date="2020" name="Stud. Mycol.">
        <title>101 Dothideomycetes genomes: a test case for predicting lifestyles and emergence of pathogens.</title>
        <authorList>
            <person name="Haridas S."/>
            <person name="Albert R."/>
            <person name="Binder M."/>
            <person name="Bloem J."/>
            <person name="Labutti K."/>
            <person name="Salamov A."/>
            <person name="Andreopoulos B."/>
            <person name="Baker S."/>
            <person name="Barry K."/>
            <person name="Bills G."/>
            <person name="Bluhm B."/>
            <person name="Cannon C."/>
            <person name="Castanera R."/>
            <person name="Culley D."/>
            <person name="Daum C."/>
            <person name="Ezra D."/>
            <person name="Gonzalez J."/>
            <person name="Henrissat B."/>
            <person name="Kuo A."/>
            <person name="Liang C."/>
            <person name="Lipzen A."/>
            <person name="Lutzoni F."/>
            <person name="Magnuson J."/>
            <person name="Mondo S."/>
            <person name="Nolan M."/>
            <person name="Ohm R."/>
            <person name="Pangilinan J."/>
            <person name="Park H.-J."/>
            <person name="Ramirez L."/>
            <person name="Alfaro M."/>
            <person name="Sun H."/>
            <person name="Tritt A."/>
            <person name="Yoshinaga Y."/>
            <person name="Zwiers L.-H."/>
            <person name="Turgeon B."/>
            <person name="Goodwin S."/>
            <person name="Spatafora J."/>
            <person name="Crous P."/>
            <person name="Grigoriev I."/>
        </authorList>
    </citation>
    <scope>NUCLEOTIDE SEQUENCE</scope>
    <source>
        <strain evidence="1">CBS 183.55</strain>
    </source>
</reference>
<dbReference type="AlphaFoldDB" id="A0A6A5S108"/>
<gene>
    <name evidence="1" type="ORF">M421DRAFT_88369</name>
</gene>
<evidence type="ECO:0000313" key="1">
    <source>
        <dbReference type="EMBL" id="KAF1934405.1"/>
    </source>
</evidence>
<accession>A0A6A5S108</accession>
<organism evidence="1 2">
    <name type="scientific">Didymella exigua CBS 183.55</name>
    <dbReference type="NCBI Taxonomy" id="1150837"/>
    <lineage>
        <taxon>Eukaryota</taxon>
        <taxon>Fungi</taxon>
        <taxon>Dikarya</taxon>
        <taxon>Ascomycota</taxon>
        <taxon>Pezizomycotina</taxon>
        <taxon>Dothideomycetes</taxon>
        <taxon>Pleosporomycetidae</taxon>
        <taxon>Pleosporales</taxon>
        <taxon>Pleosporineae</taxon>
        <taxon>Didymellaceae</taxon>
        <taxon>Didymella</taxon>
    </lineage>
</organism>
<sequence>MIFISAEDAEERLWDAITPILRADVDPLSEVQLRYLAILSTAPSSFPETTSSGISTANFCNRWLSSITGSRWEPPLGIPEMIVQALSGSTSISQTAGIRTSHCGDPFWIKMLNACWSSDSLTNVTKQSWNERRRPSLKVAEDEFAFQQTHPSRFLGTVYSLSRYRFRRTELLSEDFLIRTSMINKPGKNEPVELWKSIGGRQLDWGVDRALMKLKLSRQIPGLLPSGTGKLKIRPGAAERHWCPLRSYNSYEAAKFGRTSQWTTRKIRSIRHYLLQKKARMI</sequence>
<proteinExistence type="predicted"/>
<evidence type="ECO:0000313" key="2">
    <source>
        <dbReference type="Proteomes" id="UP000800082"/>
    </source>
</evidence>
<name>A0A6A5S108_9PLEO</name>
<protein>
    <submittedName>
        <fullName evidence="1">Uncharacterized protein</fullName>
    </submittedName>
</protein>
<dbReference type="OrthoDB" id="5351220at2759"/>
<keyword evidence="2" id="KW-1185">Reference proteome</keyword>
<dbReference type="Proteomes" id="UP000800082">
    <property type="component" value="Unassembled WGS sequence"/>
</dbReference>
<dbReference type="GeneID" id="54355327"/>
<dbReference type="EMBL" id="ML978956">
    <property type="protein sequence ID" value="KAF1934405.1"/>
    <property type="molecule type" value="Genomic_DNA"/>
</dbReference>